<organism evidence="3 4">
    <name type="scientific">Megalops atlanticus</name>
    <name type="common">Tarpon</name>
    <name type="synonym">Clupea gigantea</name>
    <dbReference type="NCBI Taxonomy" id="7932"/>
    <lineage>
        <taxon>Eukaryota</taxon>
        <taxon>Metazoa</taxon>
        <taxon>Chordata</taxon>
        <taxon>Craniata</taxon>
        <taxon>Vertebrata</taxon>
        <taxon>Euteleostomi</taxon>
        <taxon>Actinopterygii</taxon>
        <taxon>Neopterygii</taxon>
        <taxon>Teleostei</taxon>
        <taxon>Elopiformes</taxon>
        <taxon>Megalopidae</taxon>
        <taxon>Megalops</taxon>
    </lineage>
</organism>
<evidence type="ECO:0000256" key="2">
    <source>
        <dbReference type="SAM" id="SignalP"/>
    </source>
</evidence>
<name>A0A9D3TL30_MEGAT</name>
<dbReference type="OrthoDB" id="10584883at2759"/>
<keyword evidence="1" id="KW-0472">Membrane</keyword>
<protein>
    <submittedName>
        <fullName evidence="3">Uncharacterized protein</fullName>
    </submittedName>
</protein>
<dbReference type="EMBL" id="JAFDVH010000001">
    <property type="protein sequence ID" value="KAG7491798.1"/>
    <property type="molecule type" value="Genomic_DNA"/>
</dbReference>
<keyword evidence="1" id="KW-0812">Transmembrane</keyword>
<dbReference type="Proteomes" id="UP001046870">
    <property type="component" value="Chromosome 1"/>
</dbReference>
<sequence>MLQRGFWLVLTAALCIAGAEAEKLIKKLSCPPASCFEVRNGNVPLCTASEPKEHCNISATYVKWDSGKHLECHCDHGSPITMKGTPAADQNSMSFEREPSFQRPIIGKGVQATTEVPERTNTTTGGQIDFRAAVSIGAGFAILFLIVVVVVVVKCVMDPSVWLCKGSRGTRPFVPGPPLNSIL</sequence>
<accession>A0A9D3TL30</accession>
<keyword evidence="4" id="KW-1185">Reference proteome</keyword>
<dbReference type="AlphaFoldDB" id="A0A9D3TL30"/>
<feature type="signal peptide" evidence="2">
    <location>
        <begin position="1"/>
        <end position="21"/>
    </location>
</feature>
<evidence type="ECO:0000313" key="3">
    <source>
        <dbReference type="EMBL" id="KAG7491798.1"/>
    </source>
</evidence>
<keyword evidence="2" id="KW-0732">Signal</keyword>
<evidence type="ECO:0000256" key="1">
    <source>
        <dbReference type="SAM" id="Phobius"/>
    </source>
</evidence>
<keyword evidence="1" id="KW-1133">Transmembrane helix</keyword>
<feature type="chain" id="PRO_5038985846" evidence="2">
    <location>
        <begin position="22"/>
        <end position="183"/>
    </location>
</feature>
<evidence type="ECO:0000313" key="4">
    <source>
        <dbReference type="Proteomes" id="UP001046870"/>
    </source>
</evidence>
<proteinExistence type="predicted"/>
<comment type="caution">
    <text evidence="3">The sequence shown here is derived from an EMBL/GenBank/DDBJ whole genome shotgun (WGS) entry which is preliminary data.</text>
</comment>
<reference evidence="3" key="1">
    <citation type="submission" date="2021-01" db="EMBL/GenBank/DDBJ databases">
        <authorList>
            <person name="Zahm M."/>
            <person name="Roques C."/>
            <person name="Cabau C."/>
            <person name="Klopp C."/>
            <person name="Donnadieu C."/>
            <person name="Jouanno E."/>
            <person name="Lampietro C."/>
            <person name="Louis A."/>
            <person name="Herpin A."/>
            <person name="Echchiki A."/>
            <person name="Berthelot C."/>
            <person name="Parey E."/>
            <person name="Roest-Crollius H."/>
            <person name="Braasch I."/>
            <person name="Postlethwait J."/>
            <person name="Bobe J."/>
            <person name="Montfort J."/>
            <person name="Bouchez O."/>
            <person name="Begum T."/>
            <person name="Mejri S."/>
            <person name="Adams A."/>
            <person name="Chen W.-J."/>
            <person name="Guiguen Y."/>
        </authorList>
    </citation>
    <scope>NUCLEOTIDE SEQUENCE</scope>
    <source>
        <strain evidence="3">YG-15Mar2019-1</strain>
        <tissue evidence="3">Brain</tissue>
    </source>
</reference>
<gene>
    <name evidence="3" type="ORF">MATL_G00007650</name>
</gene>
<feature type="transmembrane region" description="Helical" evidence="1">
    <location>
        <begin position="132"/>
        <end position="153"/>
    </location>
</feature>